<gene>
    <name evidence="1" type="ORF">EYC80_001029</name>
</gene>
<organism evidence="1 2">
    <name type="scientific">Monilinia laxa</name>
    <name type="common">Brown rot fungus</name>
    <name type="synonym">Sclerotinia laxa</name>
    <dbReference type="NCBI Taxonomy" id="61186"/>
    <lineage>
        <taxon>Eukaryota</taxon>
        <taxon>Fungi</taxon>
        <taxon>Dikarya</taxon>
        <taxon>Ascomycota</taxon>
        <taxon>Pezizomycotina</taxon>
        <taxon>Leotiomycetes</taxon>
        <taxon>Helotiales</taxon>
        <taxon>Sclerotiniaceae</taxon>
        <taxon>Monilinia</taxon>
    </lineage>
</organism>
<dbReference type="EMBL" id="VIGI01000006">
    <property type="protein sequence ID" value="KAB8298869.1"/>
    <property type="molecule type" value="Genomic_DNA"/>
</dbReference>
<proteinExistence type="predicted"/>
<name>A0A5N6K7V1_MONLA</name>
<accession>A0A5N6K7V1</accession>
<dbReference type="Proteomes" id="UP000326757">
    <property type="component" value="Unassembled WGS sequence"/>
</dbReference>
<dbReference type="AlphaFoldDB" id="A0A5N6K7V1"/>
<sequence>MNPNSIQTMPKRTLMMVRRVSRCVLRYANSNMYHISSALFNHSMHYTCKIYPSPLHSSTHLIASSV</sequence>
<evidence type="ECO:0000313" key="2">
    <source>
        <dbReference type="Proteomes" id="UP000326757"/>
    </source>
</evidence>
<evidence type="ECO:0000313" key="1">
    <source>
        <dbReference type="EMBL" id="KAB8298869.1"/>
    </source>
</evidence>
<reference evidence="1 2" key="1">
    <citation type="submission" date="2019-06" db="EMBL/GenBank/DDBJ databases">
        <title>Genome Sequence of the Brown Rot Fungal Pathogen Monilinia laxa.</title>
        <authorList>
            <person name="De Miccolis Angelini R.M."/>
            <person name="Landi L."/>
            <person name="Abate D."/>
            <person name="Pollastro S."/>
            <person name="Romanazzi G."/>
            <person name="Faretra F."/>
        </authorList>
    </citation>
    <scope>NUCLEOTIDE SEQUENCE [LARGE SCALE GENOMIC DNA]</scope>
    <source>
        <strain evidence="1 2">Mlax316</strain>
    </source>
</reference>
<keyword evidence="2" id="KW-1185">Reference proteome</keyword>
<protein>
    <submittedName>
        <fullName evidence="1">Uncharacterized protein</fullName>
    </submittedName>
</protein>
<comment type="caution">
    <text evidence="1">The sequence shown here is derived from an EMBL/GenBank/DDBJ whole genome shotgun (WGS) entry which is preliminary data.</text>
</comment>